<name>A0ABD2X7K4_9HYME</name>
<dbReference type="Pfam" id="PF00583">
    <property type="entry name" value="Acetyltransf_1"/>
    <property type="match status" value="1"/>
</dbReference>
<sequence length="237" mass="27204">MSSKFNEIEYSIRRVERDDFSAINTFLERYFHPEETILKCLLSLESIEASRLQQMNADQRNIIQAMLQNHPCDVVVHNESKKIVAVNIMIVSENPSSPPSQEPIVDVYQTHAPKDRLLVNYFRYMNDMIEQAEIFTKFSEAKRALEFYAVAVDANHRRKGLSTALMSQGLEYAKKNEIDVVFGLFTSPYSKRAAEKIGLKNIFQLNLLEYSPIGEENRGLFKNSVPHNYASIMAIST</sequence>
<dbReference type="InterPro" id="IPR016181">
    <property type="entry name" value="Acyl_CoA_acyltransferase"/>
</dbReference>
<dbReference type="InterPro" id="IPR000182">
    <property type="entry name" value="GNAT_dom"/>
</dbReference>
<proteinExistence type="predicted"/>
<keyword evidence="3" id="KW-1185">Reference proteome</keyword>
<accession>A0ABD2X7K4</accession>
<dbReference type="Proteomes" id="UP001627154">
    <property type="component" value="Unassembled WGS sequence"/>
</dbReference>
<reference evidence="2 3" key="1">
    <citation type="journal article" date="2024" name="bioRxiv">
        <title>A reference genome for Trichogramma kaykai: A tiny desert-dwelling parasitoid wasp with competing sex-ratio distorters.</title>
        <authorList>
            <person name="Culotta J."/>
            <person name="Lindsey A.R."/>
        </authorList>
    </citation>
    <scope>NUCLEOTIDE SEQUENCE [LARGE SCALE GENOMIC DNA]</scope>
    <source>
        <strain evidence="2 3">KSX58</strain>
    </source>
</reference>
<dbReference type="EMBL" id="JBJJXI010000049">
    <property type="protein sequence ID" value="KAL3401149.1"/>
    <property type="molecule type" value="Genomic_DNA"/>
</dbReference>
<evidence type="ECO:0000313" key="2">
    <source>
        <dbReference type="EMBL" id="KAL3401149.1"/>
    </source>
</evidence>
<evidence type="ECO:0000313" key="3">
    <source>
        <dbReference type="Proteomes" id="UP001627154"/>
    </source>
</evidence>
<dbReference type="SUPFAM" id="SSF55729">
    <property type="entry name" value="Acyl-CoA N-acyltransferases (Nat)"/>
    <property type="match status" value="1"/>
</dbReference>
<organism evidence="2 3">
    <name type="scientific">Trichogramma kaykai</name>
    <dbReference type="NCBI Taxonomy" id="54128"/>
    <lineage>
        <taxon>Eukaryota</taxon>
        <taxon>Metazoa</taxon>
        <taxon>Ecdysozoa</taxon>
        <taxon>Arthropoda</taxon>
        <taxon>Hexapoda</taxon>
        <taxon>Insecta</taxon>
        <taxon>Pterygota</taxon>
        <taxon>Neoptera</taxon>
        <taxon>Endopterygota</taxon>
        <taxon>Hymenoptera</taxon>
        <taxon>Apocrita</taxon>
        <taxon>Proctotrupomorpha</taxon>
        <taxon>Chalcidoidea</taxon>
        <taxon>Trichogrammatidae</taxon>
        <taxon>Trichogramma</taxon>
    </lineage>
</organism>
<dbReference type="PANTHER" id="PTHR20905:SF1">
    <property type="entry name" value="AT07410P-RELATED"/>
    <property type="match status" value="1"/>
</dbReference>
<dbReference type="PANTHER" id="PTHR20905">
    <property type="entry name" value="N-ACETYLTRANSFERASE-RELATED"/>
    <property type="match status" value="1"/>
</dbReference>
<protein>
    <recommendedName>
        <fullName evidence="1">N-acetyltransferase domain-containing protein</fullName>
    </recommendedName>
</protein>
<gene>
    <name evidence="2" type="ORF">TKK_005768</name>
</gene>
<dbReference type="AlphaFoldDB" id="A0ABD2X7K4"/>
<feature type="domain" description="N-acetyltransferase" evidence="1">
    <location>
        <begin position="113"/>
        <end position="192"/>
    </location>
</feature>
<dbReference type="Gene3D" id="3.40.630.30">
    <property type="match status" value="1"/>
</dbReference>
<comment type="caution">
    <text evidence="2">The sequence shown here is derived from an EMBL/GenBank/DDBJ whole genome shotgun (WGS) entry which is preliminary data.</text>
</comment>
<dbReference type="CDD" id="cd04301">
    <property type="entry name" value="NAT_SF"/>
    <property type="match status" value="1"/>
</dbReference>
<evidence type="ECO:0000259" key="1">
    <source>
        <dbReference type="Pfam" id="PF00583"/>
    </source>
</evidence>